<name>A0AAQ3PG81_PASNO</name>
<feature type="region of interest" description="Disordered" evidence="1">
    <location>
        <begin position="59"/>
        <end position="81"/>
    </location>
</feature>
<feature type="compositionally biased region" description="Polar residues" evidence="1">
    <location>
        <begin position="66"/>
        <end position="75"/>
    </location>
</feature>
<dbReference type="AlphaFoldDB" id="A0AAQ3PG81"/>
<protein>
    <recommendedName>
        <fullName evidence="4">F-box protein</fullName>
    </recommendedName>
</protein>
<dbReference type="Proteomes" id="UP001341281">
    <property type="component" value="Chromosome 01"/>
</dbReference>
<accession>A0AAQ3PG81</accession>
<gene>
    <name evidence="2" type="ORF">U9M48_001321</name>
</gene>
<evidence type="ECO:0000313" key="2">
    <source>
        <dbReference type="EMBL" id="WVZ50022.1"/>
    </source>
</evidence>
<organism evidence="2 3">
    <name type="scientific">Paspalum notatum var. saurae</name>
    <dbReference type="NCBI Taxonomy" id="547442"/>
    <lineage>
        <taxon>Eukaryota</taxon>
        <taxon>Viridiplantae</taxon>
        <taxon>Streptophyta</taxon>
        <taxon>Embryophyta</taxon>
        <taxon>Tracheophyta</taxon>
        <taxon>Spermatophyta</taxon>
        <taxon>Magnoliopsida</taxon>
        <taxon>Liliopsida</taxon>
        <taxon>Poales</taxon>
        <taxon>Poaceae</taxon>
        <taxon>PACMAD clade</taxon>
        <taxon>Panicoideae</taxon>
        <taxon>Andropogonodae</taxon>
        <taxon>Paspaleae</taxon>
        <taxon>Paspalinae</taxon>
        <taxon>Paspalum</taxon>
    </lineage>
</organism>
<proteinExistence type="predicted"/>
<dbReference type="SUPFAM" id="SSF52047">
    <property type="entry name" value="RNI-like"/>
    <property type="match status" value="1"/>
</dbReference>
<evidence type="ECO:0008006" key="4">
    <source>
        <dbReference type="Google" id="ProtNLM"/>
    </source>
</evidence>
<sequence>MTSFDDDQDDFPMFLNLRSLLLDDCDVGAECQVLRGFLGNSPSLETLVLRNCVFGTDSCSKKRKASSSPEKTSSAAGWHGRTAYDCNNLKSIELEFADGSAVDELADTLLGISKEIVQPIQASVHDGMRRVKISFA</sequence>
<evidence type="ECO:0000256" key="1">
    <source>
        <dbReference type="SAM" id="MobiDB-lite"/>
    </source>
</evidence>
<dbReference type="EMBL" id="CP144745">
    <property type="protein sequence ID" value="WVZ50022.1"/>
    <property type="molecule type" value="Genomic_DNA"/>
</dbReference>
<reference evidence="2 3" key="1">
    <citation type="submission" date="2024-02" db="EMBL/GenBank/DDBJ databases">
        <title>High-quality chromosome-scale genome assembly of Pensacola bahiagrass (Paspalum notatum Flugge var. saurae).</title>
        <authorList>
            <person name="Vega J.M."/>
            <person name="Podio M."/>
            <person name="Orjuela J."/>
            <person name="Siena L.A."/>
            <person name="Pessino S.C."/>
            <person name="Combes M.C."/>
            <person name="Mariac C."/>
            <person name="Albertini E."/>
            <person name="Pupilli F."/>
            <person name="Ortiz J.P.A."/>
            <person name="Leblanc O."/>
        </authorList>
    </citation>
    <scope>NUCLEOTIDE SEQUENCE [LARGE SCALE GENOMIC DNA]</scope>
    <source>
        <strain evidence="2">R1</strain>
        <tissue evidence="2">Leaf</tissue>
    </source>
</reference>
<evidence type="ECO:0000313" key="3">
    <source>
        <dbReference type="Proteomes" id="UP001341281"/>
    </source>
</evidence>
<keyword evidence="3" id="KW-1185">Reference proteome</keyword>